<reference evidence="3 7" key="3">
    <citation type="journal article" date="2019" name="Nat. Med.">
        <title>A library of human gut bacterial isolates paired with longitudinal multiomics data enables mechanistic microbiome research.</title>
        <authorList>
            <person name="Poyet M."/>
            <person name="Groussin M."/>
            <person name="Gibbons S.M."/>
            <person name="Avila-Pacheco J."/>
            <person name="Jiang X."/>
            <person name="Kearney S.M."/>
            <person name="Perrotta A.R."/>
            <person name="Berdy B."/>
            <person name="Zhao S."/>
            <person name="Lieberman T.D."/>
            <person name="Swanson P.K."/>
            <person name="Smith M."/>
            <person name="Roesemann S."/>
            <person name="Alexander J.E."/>
            <person name="Rich S.A."/>
            <person name="Livny J."/>
            <person name="Vlamakis H."/>
            <person name="Clish C."/>
            <person name="Bullock K."/>
            <person name="Deik A."/>
            <person name="Scott J."/>
            <person name="Pierce K.A."/>
            <person name="Xavier R.J."/>
            <person name="Alm E.J."/>
        </authorList>
    </citation>
    <scope>NUCLEOTIDE SEQUENCE [LARGE SCALE GENOMIC DNA]</scope>
    <source>
        <strain evidence="3 7">BIOML-A14</strain>
    </source>
</reference>
<dbReference type="RefSeq" id="WP_004311155.1">
    <property type="nucleotide sequence ID" value="NZ_CAXSRA010000004.1"/>
</dbReference>
<dbReference type="GO" id="GO:0019867">
    <property type="term" value="C:outer membrane"/>
    <property type="evidence" value="ECO:0007669"/>
    <property type="project" value="InterPro"/>
</dbReference>
<dbReference type="GO" id="GO:2001070">
    <property type="term" value="F:starch binding"/>
    <property type="evidence" value="ECO:0007669"/>
    <property type="project" value="InterPro"/>
</dbReference>
<dbReference type="Gene3D" id="2.60.40.3620">
    <property type="match status" value="1"/>
</dbReference>
<name>A0A414E8W7_BACOV</name>
<accession>A0A414E8W7</accession>
<proteinExistence type="predicted"/>
<dbReference type="Proteomes" id="UP000318823">
    <property type="component" value="Chromosome"/>
</dbReference>
<reference evidence="5" key="2">
    <citation type="journal article" date="2018" name="Nature">
        <title>Human gut bacteria contain acquired interbacterial defence systems.</title>
        <authorList>
            <person name="Ross B.D."/>
            <person name="Verster A.J."/>
            <person name="Radey M.C."/>
            <person name="Schmidtke D.T."/>
            <person name="Pope C.E."/>
            <person name="Hoffman L.R."/>
            <person name="Hajjar A."/>
            <person name="Peterson S.B."/>
            <person name="Borenstein E."/>
            <person name="Mougous J."/>
        </authorList>
    </citation>
    <scope>NUCLEOTIDE SEQUENCE</scope>
    <source>
        <strain evidence="5">3725 D1 iv</strain>
    </source>
</reference>
<feature type="domain" description="SusE outer membrane protein" evidence="2">
    <location>
        <begin position="28"/>
        <end position="130"/>
    </location>
</feature>
<dbReference type="Proteomes" id="UP001219389">
    <property type="component" value="Unassembled WGS sequence"/>
</dbReference>
<evidence type="ECO:0000313" key="3">
    <source>
        <dbReference type="EMBL" id="KAA4664530.1"/>
    </source>
</evidence>
<sequence length="381" mass="42630">MNKIMKLICLLFLMLIVASCNKDPEYYTLETPVDQMLLKASSSEITLEKEKENEAAVIFTWDAAAQRGGADATITYFFRMYMADLHSNVTDLYEIESEERSISFTHKELNDILASWSILPGDKVTIEAEVIGQVNSSVEYLKPELSKTQLNVIGYDKNATAIYMVMVDDAGEKTVRRMTEKVVGSGVYQSTAELKPCEYFFALSPDSDYPCYMKAENGDNSLQYVAEAGNGEMFENTKSGTYTIVVDLNRLDVNIVSIYPLPQGGIWIVGDASTIGWDWGKMKKEGAFVNNDPRHPERWTYTGNFYGGKEFKLALEPNGADFAGKFFFAPSQGANPGVEHELGEARYQDNGGDLKWIVAADGKYILTVDLNEMKIYLEPTE</sequence>
<protein>
    <submittedName>
        <fullName evidence="4">SusE domain-containing protein</fullName>
    </submittedName>
    <submittedName>
        <fullName evidence="3">SusF/SusE family outer membrane protein</fullName>
    </submittedName>
</protein>
<dbReference type="Pfam" id="PF14292">
    <property type="entry name" value="SusE"/>
    <property type="match status" value="1"/>
</dbReference>
<evidence type="ECO:0000313" key="6">
    <source>
        <dbReference type="Proteomes" id="UP000318823"/>
    </source>
</evidence>
<reference evidence="4" key="5">
    <citation type="submission" date="2022-10" db="EMBL/GenBank/DDBJ databases">
        <title>Human gut microbiome strain richness.</title>
        <authorList>
            <person name="Chen-Liaw A."/>
        </authorList>
    </citation>
    <scope>NUCLEOTIDE SEQUENCE</scope>
    <source>
        <strain evidence="4">BSD2780120875st1_E1_BSD2780120875_150330</strain>
    </source>
</reference>
<feature type="signal peptide" evidence="1">
    <location>
        <begin position="1"/>
        <end position="22"/>
    </location>
</feature>
<organism evidence="3 7">
    <name type="scientific">Bacteroides ovatus</name>
    <dbReference type="NCBI Taxonomy" id="28116"/>
    <lineage>
        <taxon>Bacteria</taxon>
        <taxon>Pseudomonadati</taxon>
        <taxon>Bacteroidota</taxon>
        <taxon>Bacteroidia</taxon>
        <taxon>Bacteroidales</taxon>
        <taxon>Bacteroidaceae</taxon>
        <taxon>Bacteroides</taxon>
    </lineage>
</organism>
<reference evidence="5" key="4">
    <citation type="submission" date="2019-07" db="EMBL/GenBank/DDBJ databases">
        <authorList>
            <person name="Ross B.D."/>
            <person name="Verster A.J."/>
            <person name="Radey M.C."/>
            <person name="Schmidtke D.T."/>
            <person name="Pope C.E."/>
            <person name="Hoffman L.R."/>
            <person name="Hajjar A."/>
            <person name="Peterson S.B."/>
            <person name="Borenstein E."/>
            <person name="Mougous J.D."/>
        </authorList>
    </citation>
    <scope>NUCLEOTIDE SEQUENCE</scope>
    <source>
        <strain evidence="5">3725 D1 iv</strain>
    </source>
</reference>
<dbReference type="EMBL" id="CP041395">
    <property type="protein sequence ID" value="QDM10248.1"/>
    <property type="molecule type" value="Genomic_DNA"/>
</dbReference>
<reference evidence="6" key="1">
    <citation type="journal article" date="2018" name="J. Anim. Genet.">
        <title>Acquired interbacterial defense systems protect against interspecies antagonism in the human gut microbiome.</title>
        <authorList>
            <person name="Ross B.D."/>
            <person name="Verster A.J."/>
            <person name="Radey M.C."/>
            <person name="Schmidtke D.T."/>
            <person name="Pope C.E."/>
            <person name="Hoffman L.R."/>
            <person name="Hajjar A."/>
            <person name="Peterson S.B."/>
            <person name="Borenstein E."/>
            <person name="Mougous J."/>
        </authorList>
    </citation>
    <scope>NUCLEOTIDE SEQUENCE [LARGE SCALE GENOMIC DNA]</scope>
    <source>
        <strain evidence="6">3725 D1 iv</strain>
    </source>
</reference>
<evidence type="ECO:0000256" key="1">
    <source>
        <dbReference type="SAM" id="SignalP"/>
    </source>
</evidence>
<gene>
    <name evidence="5" type="ORF">DYI28_16960</name>
    <name evidence="3" type="ORF">F3B98_10585</name>
    <name evidence="4" type="ORF">PO382_06535</name>
</gene>
<dbReference type="InterPro" id="IPR025970">
    <property type="entry name" value="SusE"/>
</dbReference>
<evidence type="ECO:0000259" key="2">
    <source>
        <dbReference type="Pfam" id="PF14292"/>
    </source>
</evidence>
<dbReference type="AlphaFoldDB" id="A0A414E8W7"/>
<dbReference type="EMBL" id="VWFO01000010">
    <property type="protein sequence ID" value="KAA4664530.1"/>
    <property type="molecule type" value="Genomic_DNA"/>
</dbReference>
<keyword evidence="1" id="KW-0732">Signal</keyword>
<feature type="chain" id="PRO_5044085591" evidence="1">
    <location>
        <begin position="23"/>
        <end position="381"/>
    </location>
</feature>
<evidence type="ECO:0000313" key="7">
    <source>
        <dbReference type="Proteomes" id="UP000435985"/>
    </source>
</evidence>
<evidence type="ECO:0000313" key="4">
    <source>
        <dbReference type="EMBL" id="MDC2741877.1"/>
    </source>
</evidence>
<dbReference type="PROSITE" id="PS51257">
    <property type="entry name" value="PROKAR_LIPOPROTEIN"/>
    <property type="match status" value="1"/>
</dbReference>
<dbReference type="Proteomes" id="UP000435985">
    <property type="component" value="Unassembled WGS sequence"/>
</dbReference>
<evidence type="ECO:0000313" key="5">
    <source>
        <dbReference type="EMBL" id="QDM10248.1"/>
    </source>
</evidence>
<dbReference type="EMBL" id="JAQNZF010000006">
    <property type="protein sequence ID" value="MDC2741877.1"/>
    <property type="molecule type" value="Genomic_DNA"/>
</dbReference>